<gene>
    <name evidence="1" type="ORF">P0O15_09260</name>
</gene>
<keyword evidence="2" id="KW-1185">Reference proteome</keyword>
<evidence type="ECO:0000313" key="1">
    <source>
        <dbReference type="EMBL" id="MDF0591344.1"/>
    </source>
</evidence>
<organism evidence="1 2">
    <name type="scientific">Candidatus Methanocrinis natronophilus</name>
    <dbReference type="NCBI Taxonomy" id="3033396"/>
    <lineage>
        <taxon>Archaea</taxon>
        <taxon>Methanobacteriati</taxon>
        <taxon>Methanobacteriota</taxon>
        <taxon>Stenosarchaea group</taxon>
        <taxon>Methanomicrobia</taxon>
        <taxon>Methanotrichales</taxon>
        <taxon>Methanotrichaceae</taxon>
        <taxon>Methanocrinis</taxon>
    </lineage>
</organism>
<dbReference type="EMBL" id="JARFPK010000036">
    <property type="protein sequence ID" value="MDF0591344.1"/>
    <property type="molecule type" value="Genomic_DNA"/>
</dbReference>
<evidence type="ECO:0000313" key="2">
    <source>
        <dbReference type="Proteomes" id="UP001220010"/>
    </source>
</evidence>
<dbReference type="Proteomes" id="UP001220010">
    <property type="component" value="Unassembled WGS sequence"/>
</dbReference>
<comment type="caution">
    <text evidence="1">The sequence shown here is derived from an EMBL/GenBank/DDBJ whole genome shotgun (WGS) entry which is preliminary data.</text>
</comment>
<reference evidence="1 2" key="1">
    <citation type="submission" date="2023-03" db="EMBL/GenBank/DDBJ databases">
        <title>WGS of Methanotrichaceae archaeon Mx.</title>
        <authorList>
            <person name="Sorokin D.Y."/>
            <person name="Merkel A.Y."/>
        </authorList>
    </citation>
    <scope>NUCLEOTIDE SEQUENCE [LARGE SCALE GENOMIC DNA]</scope>
    <source>
        <strain evidence="1 2">Mx</strain>
    </source>
</reference>
<proteinExistence type="predicted"/>
<accession>A0ABT5X9G0</accession>
<protein>
    <recommendedName>
        <fullName evidence="3">DNA replication complex GINS family protein</fullName>
    </recommendedName>
</protein>
<evidence type="ECO:0008006" key="3">
    <source>
        <dbReference type="Google" id="ProtNLM"/>
    </source>
</evidence>
<dbReference type="RefSeq" id="WP_316967075.1">
    <property type="nucleotide sequence ID" value="NZ_JARFPK010000036.1"/>
</dbReference>
<sequence>MDYVKIDGIRYSAEDLETLTGEAKPEAYNGYILLLARVLNDPLSLPRALKEICSLKLNDEERRDLRMALIRVQIDSELRMNEDIQRYQQRRYVSQVIEILIFKDLLLAPGEPEEME</sequence>
<name>A0ABT5X9G0_9EURY</name>